<evidence type="ECO:0000313" key="14">
    <source>
        <dbReference type="Proteomes" id="UP000562464"/>
    </source>
</evidence>
<comment type="cofactor">
    <cofactor evidence="1 11">
        <name>Zn(2+)</name>
        <dbReference type="ChEBI" id="CHEBI:29105"/>
    </cofactor>
</comment>
<feature type="transmembrane region" description="Helical" evidence="11">
    <location>
        <begin position="339"/>
        <end position="361"/>
    </location>
</feature>
<dbReference type="PANTHER" id="PTHR42837">
    <property type="entry name" value="REGULATOR OF SIGMA-E PROTEASE RSEP"/>
    <property type="match status" value="1"/>
</dbReference>
<name>A0A841C858_9LACT</name>
<dbReference type="InterPro" id="IPR004387">
    <property type="entry name" value="Pept_M50_Zn"/>
</dbReference>
<keyword evidence="8 11" id="KW-1133">Transmembrane helix</keyword>
<dbReference type="GO" id="GO:0016020">
    <property type="term" value="C:membrane"/>
    <property type="evidence" value="ECO:0007669"/>
    <property type="project" value="UniProtKB-SubCell"/>
</dbReference>
<feature type="domain" description="PDZ" evidence="12">
    <location>
        <begin position="190"/>
        <end position="261"/>
    </location>
</feature>
<evidence type="ECO:0000256" key="2">
    <source>
        <dbReference type="ARBA" id="ARBA00004141"/>
    </source>
</evidence>
<gene>
    <name evidence="13" type="ORF">HNQ37_001579</name>
</gene>
<dbReference type="Pfam" id="PF02163">
    <property type="entry name" value="Peptidase_M50"/>
    <property type="match status" value="1"/>
</dbReference>
<evidence type="ECO:0000256" key="8">
    <source>
        <dbReference type="ARBA" id="ARBA00022989"/>
    </source>
</evidence>
<evidence type="ECO:0000256" key="3">
    <source>
        <dbReference type="ARBA" id="ARBA00007931"/>
    </source>
</evidence>
<dbReference type="SUPFAM" id="SSF50156">
    <property type="entry name" value="PDZ domain-like"/>
    <property type="match status" value="1"/>
</dbReference>
<keyword evidence="9 11" id="KW-0482">Metalloprotease</keyword>
<dbReference type="Gene3D" id="2.30.42.10">
    <property type="match status" value="1"/>
</dbReference>
<dbReference type="RefSeq" id="WP_183540965.1">
    <property type="nucleotide sequence ID" value="NZ_DASWOY010000027.1"/>
</dbReference>
<keyword evidence="7 11" id="KW-0862">Zinc</keyword>
<accession>A0A841C858</accession>
<keyword evidence="4 13" id="KW-0645">Protease</keyword>
<evidence type="ECO:0000259" key="12">
    <source>
        <dbReference type="SMART" id="SM00228"/>
    </source>
</evidence>
<dbReference type="GO" id="GO:0004222">
    <property type="term" value="F:metalloendopeptidase activity"/>
    <property type="evidence" value="ECO:0007669"/>
    <property type="project" value="InterPro"/>
</dbReference>
<reference evidence="13 14" key="1">
    <citation type="submission" date="2020-08" db="EMBL/GenBank/DDBJ databases">
        <title>Genomic Encyclopedia of Type Strains, Phase IV (KMG-IV): sequencing the most valuable type-strain genomes for metagenomic binning, comparative biology and taxonomic classification.</title>
        <authorList>
            <person name="Goeker M."/>
        </authorList>
    </citation>
    <scope>NUCLEOTIDE SEQUENCE [LARGE SCALE GENOMIC DNA]</scope>
    <source>
        <strain evidence="13 14">DSM 14925</strain>
    </source>
</reference>
<sequence>MQQLIINIIVFIIIFGVIVAIHEYGHLFWAKRAGILVREYAIGMGPKIFAHRAKDGTLYTIRILPVGGYVRMAGWGDDTTEIKKGTPASLVVEDELVQRVNLSGKIELENALPIFVTEYDFDKELTISGESSGVSKTFKLSHDATIIEEDGTELRIAPIDVQYQSASILGKILTNFGGPLNNFILGLIAFIVLVFLQGGVPSNSTIVGTTPKDMPAYQAGLRQGDKILDVNGKNVGNWTELVTEISTVKADEIDLRFQRGNQTKVLEIVPEMKNGSMIIGITESLNTGILDKIVGGFTQTWSAMTLIGRALGNLITHPSLNKLGGPVAIFQQTGQAAQAGLAGVISFLALLSINLGIVNLIPIPALDGGKILINLIEAIRRKPLKPEHEQFVTLVGVIFMIALMLAVTWNDIMRFFTR</sequence>
<feature type="transmembrane region" description="Helical" evidence="11">
    <location>
        <begin position="180"/>
        <end position="200"/>
    </location>
</feature>
<proteinExistence type="inferred from homology"/>
<comment type="similarity">
    <text evidence="3 11">Belongs to the peptidase M50B family.</text>
</comment>
<keyword evidence="10 11" id="KW-0472">Membrane</keyword>
<dbReference type="PANTHER" id="PTHR42837:SF2">
    <property type="entry name" value="MEMBRANE METALLOPROTEASE ARASP2, CHLOROPLASTIC-RELATED"/>
    <property type="match status" value="1"/>
</dbReference>
<evidence type="ECO:0000256" key="5">
    <source>
        <dbReference type="ARBA" id="ARBA00022692"/>
    </source>
</evidence>
<dbReference type="CDD" id="cd06163">
    <property type="entry name" value="S2P-M50_PDZ_RseP-like"/>
    <property type="match status" value="1"/>
</dbReference>
<dbReference type="EC" id="3.4.24.-" evidence="11"/>
<keyword evidence="5 11" id="KW-0812">Transmembrane</keyword>
<comment type="caution">
    <text evidence="13">The sequence shown here is derived from an EMBL/GenBank/DDBJ whole genome shotgun (WGS) entry which is preliminary data.</text>
</comment>
<evidence type="ECO:0000256" key="7">
    <source>
        <dbReference type="ARBA" id="ARBA00022833"/>
    </source>
</evidence>
<dbReference type="InterPro" id="IPR041489">
    <property type="entry name" value="PDZ_6"/>
</dbReference>
<evidence type="ECO:0000256" key="10">
    <source>
        <dbReference type="ARBA" id="ARBA00023136"/>
    </source>
</evidence>
<dbReference type="SMART" id="SM00228">
    <property type="entry name" value="PDZ"/>
    <property type="match status" value="1"/>
</dbReference>
<evidence type="ECO:0000256" key="11">
    <source>
        <dbReference type="RuleBase" id="RU362031"/>
    </source>
</evidence>
<comment type="subcellular location">
    <subcellularLocation>
        <location evidence="2">Membrane</location>
        <topology evidence="2">Multi-pass membrane protein</topology>
    </subcellularLocation>
</comment>
<keyword evidence="11" id="KW-0479">Metal-binding</keyword>
<organism evidence="13 14">
    <name type="scientific">Lactovum miscens</name>
    <dbReference type="NCBI Taxonomy" id="190387"/>
    <lineage>
        <taxon>Bacteria</taxon>
        <taxon>Bacillati</taxon>
        <taxon>Bacillota</taxon>
        <taxon>Bacilli</taxon>
        <taxon>Lactobacillales</taxon>
        <taxon>Streptococcaceae</taxon>
        <taxon>Lactovum</taxon>
    </lineage>
</organism>
<dbReference type="GO" id="GO:0046872">
    <property type="term" value="F:metal ion binding"/>
    <property type="evidence" value="ECO:0007669"/>
    <property type="project" value="UniProtKB-KW"/>
</dbReference>
<evidence type="ECO:0000313" key="13">
    <source>
        <dbReference type="EMBL" id="MBB5888675.1"/>
    </source>
</evidence>
<dbReference type="NCBIfam" id="TIGR00054">
    <property type="entry name" value="RIP metalloprotease RseP"/>
    <property type="match status" value="1"/>
</dbReference>
<dbReference type="AlphaFoldDB" id="A0A841C858"/>
<dbReference type="GO" id="GO:0006508">
    <property type="term" value="P:proteolysis"/>
    <property type="evidence" value="ECO:0007669"/>
    <property type="project" value="UniProtKB-KW"/>
</dbReference>
<protein>
    <recommendedName>
        <fullName evidence="11">Zinc metalloprotease</fullName>
        <ecNumber evidence="11">3.4.24.-</ecNumber>
    </recommendedName>
</protein>
<dbReference type="InterPro" id="IPR036034">
    <property type="entry name" value="PDZ_sf"/>
</dbReference>
<feature type="transmembrane region" description="Helical" evidence="11">
    <location>
        <begin position="6"/>
        <end position="29"/>
    </location>
</feature>
<dbReference type="Proteomes" id="UP000562464">
    <property type="component" value="Unassembled WGS sequence"/>
</dbReference>
<keyword evidence="14" id="KW-1185">Reference proteome</keyword>
<dbReference type="Pfam" id="PF17820">
    <property type="entry name" value="PDZ_6"/>
    <property type="match status" value="1"/>
</dbReference>
<dbReference type="InterPro" id="IPR001478">
    <property type="entry name" value="PDZ"/>
</dbReference>
<dbReference type="EMBL" id="JACHHV010000038">
    <property type="protein sequence ID" value="MBB5888675.1"/>
    <property type="molecule type" value="Genomic_DNA"/>
</dbReference>
<keyword evidence="6 11" id="KW-0378">Hydrolase</keyword>
<evidence type="ECO:0000256" key="1">
    <source>
        <dbReference type="ARBA" id="ARBA00001947"/>
    </source>
</evidence>
<evidence type="ECO:0000256" key="6">
    <source>
        <dbReference type="ARBA" id="ARBA00022801"/>
    </source>
</evidence>
<dbReference type="InterPro" id="IPR008915">
    <property type="entry name" value="Peptidase_M50"/>
</dbReference>
<evidence type="ECO:0000256" key="4">
    <source>
        <dbReference type="ARBA" id="ARBA00022670"/>
    </source>
</evidence>
<feature type="transmembrane region" description="Helical" evidence="11">
    <location>
        <begin position="391"/>
        <end position="409"/>
    </location>
</feature>
<evidence type="ECO:0000256" key="9">
    <source>
        <dbReference type="ARBA" id="ARBA00023049"/>
    </source>
</evidence>